<keyword evidence="5" id="KW-0813">Transport</keyword>
<evidence type="ECO:0000256" key="15">
    <source>
        <dbReference type="ARBA" id="ARBA00031684"/>
    </source>
</evidence>
<keyword evidence="11" id="KW-0496">Mitochondrion</keyword>
<comment type="subunit">
    <text evidence="17">Component of the ubiquinol-cytochrome c oxidoreductase (cytochrome b-c1 complex, complex III, CIII), a multisubunit enzyme composed of 3 respiratory subunits cytochrome b, cytochrome c1 and Rieske protein, 2 core protein subunits, and additional low-molecular weight protein subunits. The complex exists as an obligatory dimer and forms supercomplexes (SCs) in the inner mitochondrial membrane with cytochrome c oxidase (complex IV, CIV).</text>
</comment>
<comment type="similarity">
    <text evidence="3">Belongs to the UQCRB/QCR7 family.</text>
</comment>
<dbReference type="FunFam" id="1.25.70.10:FF:000002">
    <property type="entry name" value="transcription termination factor 3, mitochondrial"/>
    <property type="match status" value="1"/>
</dbReference>
<dbReference type="Proteomes" id="UP000327493">
    <property type="component" value="Chromosome 14"/>
</dbReference>
<evidence type="ECO:0000313" key="22">
    <source>
        <dbReference type="Proteomes" id="UP000327493"/>
    </source>
</evidence>
<dbReference type="PANTHER" id="PTHR12022:SF0">
    <property type="entry name" value="CYTOCHROME B-C1 COMPLEX SUBUNIT 7"/>
    <property type="match status" value="1"/>
</dbReference>
<dbReference type="GO" id="GO:0003676">
    <property type="term" value="F:nucleic acid binding"/>
    <property type="evidence" value="ECO:0007669"/>
    <property type="project" value="InterPro"/>
</dbReference>
<dbReference type="GO" id="GO:0005743">
    <property type="term" value="C:mitochondrial inner membrane"/>
    <property type="evidence" value="ECO:0007669"/>
    <property type="project" value="UniProtKB-SubCell"/>
</dbReference>
<keyword evidence="8" id="KW-0809">Transit peptide</keyword>
<dbReference type="PANTHER" id="PTHR12022">
    <property type="entry name" value="UBIQUINOL-CYTOCHROME C REDUCTASE COMPLEX 14 KD PROTEIN"/>
    <property type="match status" value="1"/>
</dbReference>
<dbReference type="Pfam" id="PF02536">
    <property type="entry name" value="mTERF"/>
    <property type="match status" value="1"/>
</dbReference>
<dbReference type="InterPro" id="IPR036544">
    <property type="entry name" value="QCR7_sf"/>
</dbReference>
<evidence type="ECO:0000256" key="13">
    <source>
        <dbReference type="ARBA" id="ARBA00023163"/>
    </source>
</evidence>
<evidence type="ECO:0000256" key="8">
    <source>
        <dbReference type="ARBA" id="ARBA00022946"/>
    </source>
</evidence>
<dbReference type="InterPro" id="IPR003690">
    <property type="entry name" value="MTERF"/>
</dbReference>
<evidence type="ECO:0000256" key="6">
    <source>
        <dbReference type="ARBA" id="ARBA00022660"/>
    </source>
</evidence>
<dbReference type="Gene3D" id="1.10.1090.10">
    <property type="entry name" value="Cytochrome b-c1 complex subunit 7"/>
    <property type="match status" value="1"/>
</dbReference>
<comment type="subcellular location">
    <subcellularLocation>
        <location evidence="1">Mitochondrion inner membrane</location>
        <topology evidence="1">Peripheral membrane protein</topology>
        <orientation evidence="1">Matrix side</orientation>
    </subcellularLocation>
</comment>
<dbReference type="InterPro" id="IPR038538">
    <property type="entry name" value="MTERF_sf"/>
</dbReference>
<keyword evidence="7" id="KW-0999">Mitochondrion inner membrane</keyword>
<keyword evidence="6" id="KW-0679">Respiratory chain</keyword>
<protein>
    <recommendedName>
        <fullName evidence="4">Cytochrome b-c1 complex subunit 7</fullName>
    </recommendedName>
    <alternativeName>
        <fullName evidence="15">Complex III subunit 7</fullName>
    </alternativeName>
    <alternativeName>
        <fullName evidence="14">Complex III subunit VII</fullName>
    </alternativeName>
    <alternativeName>
        <fullName evidence="19">Transcription termination factor 3, mitochondrial</fullName>
    </alternativeName>
    <alternativeName>
        <fullName evidence="16">Ubiquinol-cytochrome c reductase complex 14 kDa protein</fullName>
    </alternativeName>
    <alternativeName>
        <fullName evidence="20">mTERF domain-containing protein 1, mitochondrial</fullName>
    </alternativeName>
</protein>
<evidence type="ECO:0000256" key="1">
    <source>
        <dbReference type="ARBA" id="ARBA00004443"/>
    </source>
</evidence>
<dbReference type="InterPro" id="IPR003197">
    <property type="entry name" value="QCR7"/>
</dbReference>
<evidence type="ECO:0000256" key="3">
    <source>
        <dbReference type="ARBA" id="ARBA00008554"/>
    </source>
</evidence>
<evidence type="ECO:0000256" key="18">
    <source>
        <dbReference type="ARBA" id="ARBA00046393"/>
    </source>
</evidence>
<evidence type="ECO:0000256" key="19">
    <source>
        <dbReference type="ARBA" id="ARBA00071275"/>
    </source>
</evidence>
<keyword evidence="9" id="KW-0249">Electron transport</keyword>
<keyword evidence="13" id="KW-0804">Transcription</keyword>
<comment type="subunit">
    <text evidence="18">Component of the ubiquinol-cytochrome c oxidoreductase (cytochrome b-c1 complex, complex III, CIII), a multisubunit enzyme composed of 11 subunits. The complex is composed of 3 respiratory subunits cytochrome b, cytochrome c1 and Rieske protein UQCRFS1, 2 core protein subunits UQCRC1/QCR1 and UQCRC2/QCR2, and 6 low-molecular weight protein subunits UQCRH/QCR6, UQCRB/QCR7, UQCRQ/QCR8, UQCR10/QCR9, UQCR11/QCR10 and subunit 9, the cleavage product of Rieske protein UQCRFS1. The complex exists as an obligatory dimer and forms supercomplexes (SCs) in the inner mitochondrial membrane with NADH-ubiquinone oxidoreductase (complex I, CI) and cytochrome c oxidase (complex IV, CIV), resulting in different assemblies (supercomplex SCI(1)III(2)IV(1) and megacomplex MCI(2)III(2)IV(2)).</text>
</comment>
<comment type="caution">
    <text evidence="21">The sequence shown here is derived from an EMBL/GenBank/DDBJ whole genome shotgun (WGS) entry which is preliminary data.</text>
</comment>
<dbReference type="EMBL" id="VOFY01000014">
    <property type="protein sequence ID" value="KAA8585850.1"/>
    <property type="molecule type" value="Genomic_DNA"/>
</dbReference>
<evidence type="ECO:0000313" key="21">
    <source>
        <dbReference type="EMBL" id="KAA8585850.1"/>
    </source>
</evidence>
<keyword evidence="10" id="KW-0805">Transcription regulation</keyword>
<dbReference type="SMART" id="SM00733">
    <property type="entry name" value="Mterf"/>
    <property type="match status" value="5"/>
</dbReference>
<dbReference type="GO" id="GO:0045275">
    <property type="term" value="C:respiratory chain complex III"/>
    <property type="evidence" value="ECO:0007669"/>
    <property type="project" value="InterPro"/>
</dbReference>
<evidence type="ECO:0000256" key="2">
    <source>
        <dbReference type="ARBA" id="ARBA00007692"/>
    </source>
</evidence>
<dbReference type="FunFam" id="1.10.1090.10:FF:000001">
    <property type="entry name" value="Cytochrome b-c1 complex subunit 7"/>
    <property type="match status" value="1"/>
</dbReference>
<keyword evidence="12" id="KW-0472">Membrane</keyword>
<comment type="similarity">
    <text evidence="2">Belongs to the mTERF family.</text>
</comment>
<dbReference type="Pfam" id="PF02271">
    <property type="entry name" value="UCR_14kD"/>
    <property type="match status" value="1"/>
</dbReference>
<evidence type="ECO:0000256" key="12">
    <source>
        <dbReference type="ARBA" id="ARBA00023136"/>
    </source>
</evidence>
<organism evidence="21 22">
    <name type="scientific">Etheostoma spectabile</name>
    <name type="common">orangethroat darter</name>
    <dbReference type="NCBI Taxonomy" id="54343"/>
    <lineage>
        <taxon>Eukaryota</taxon>
        <taxon>Metazoa</taxon>
        <taxon>Chordata</taxon>
        <taxon>Craniata</taxon>
        <taxon>Vertebrata</taxon>
        <taxon>Euteleostomi</taxon>
        <taxon>Actinopterygii</taxon>
        <taxon>Neopterygii</taxon>
        <taxon>Teleostei</taxon>
        <taxon>Neoteleostei</taxon>
        <taxon>Acanthomorphata</taxon>
        <taxon>Eupercaria</taxon>
        <taxon>Perciformes</taxon>
        <taxon>Percoidei</taxon>
        <taxon>Percidae</taxon>
        <taxon>Etheostomatinae</taxon>
        <taxon>Etheostoma</taxon>
    </lineage>
</organism>
<evidence type="ECO:0000256" key="11">
    <source>
        <dbReference type="ARBA" id="ARBA00023128"/>
    </source>
</evidence>
<evidence type="ECO:0000256" key="7">
    <source>
        <dbReference type="ARBA" id="ARBA00022792"/>
    </source>
</evidence>
<dbReference type="GO" id="GO:0006355">
    <property type="term" value="P:regulation of DNA-templated transcription"/>
    <property type="evidence" value="ECO:0007669"/>
    <property type="project" value="UniProtKB-ARBA"/>
</dbReference>
<gene>
    <name evidence="21" type="ORF">FQN60_007419</name>
</gene>
<dbReference type="SUPFAM" id="SSF81524">
    <property type="entry name" value="14 kDa protein of cytochrome bc1 complex (Ubiquinol-cytochrome c reductase)"/>
    <property type="match status" value="1"/>
</dbReference>
<evidence type="ECO:0000256" key="9">
    <source>
        <dbReference type="ARBA" id="ARBA00022982"/>
    </source>
</evidence>
<evidence type="ECO:0000256" key="17">
    <source>
        <dbReference type="ARBA" id="ARBA00038521"/>
    </source>
</evidence>
<evidence type="ECO:0000256" key="5">
    <source>
        <dbReference type="ARBA" id="ARBA00022448"/>
    </source>
</evidence>
<evidence type="ECO:0000256" key="10">
    <source>
        <dbReference type="ARBA" id="ARBA00023015"/>
    </source>
</evidence>
<dbReference type="AlphaFoldDB" id="A0A5J5CZ11"/>
<name>A0A5J5CZ11_9PERO</name>
<dbReference type="GO" id="GO:0006122">
    <property type="term" value="P:mitochondrial electron transport, ubiquinol to cytochrome c"/>
    <property type="evidence" value="ECO:0007669"/>
    <property type="project" value="InterPro"/>
</dbReference>
<proteinExistence type="inferred from homology"/>
<accession>A0A5J5CZ11</accession>
<evidence type="ECO:0000256" key="20">
    <source>
        <dbReference type="ARBA" id="ARBA00081775"/>
    </source>
</evidence>
<sequence>MQRVPLRNSEDGLNHRAKGGVHLWKLEQRPNVGSMLLRLNFNTDVAPRLLFLKEIGVEDSRFGYIITHNPFILTESLENLQSRVNYLKSKKFSSETVASMVSRAPYLLNFSVKRLDNRLGFYQQQLNLSASSTRNIVARLPRLLCGSLEPVKENLKVCEIELGFKENEIQHIVIAVPKVLTANKRKLSQIFDFLHNIMKVPHNLIAKFPQVLNSKYLRLRERHLFLEFLGKAQYDPTLPNYISLDRLVSLPDETFCTELALATLEDFLATGRLLLGVRKWYYNMCGFNKIGLMRDDTIVEDSDVKEALRRLPEAQYNDRMFRIKRALDLSMKQQILPKDQWTKYEEDNRYLAPYLEEVIREKQEREEWMKR</sequence>
<dbReference type="Gene3D" id="1.25.70.10">
    <property type="entry name" value="Transcription termination factor 3, mitochondrial"/>
    <property type="match status" value="1"/>
</dbReference>
<evidence type="ECO:0000256" key="4">
    <source>
        <dbReference type="ARBA" id="ARBA00016323"/>
    </source>
</evidence>
<keyword evidence="22" id="KW-1185">Reference proteome</keyword>
<evidence type="ECO:0000256" key="14">
    <source>
        <dbReference type="ARBA" id="ARBA00031021"/>
    </source>
</evidence>
<evidence type="ECO:0000256" key="16">
    <source>
        <dbReference type="ARBA" id="ARBA00032927"/>
    </source>
</evidence>
<reference evidence="21 22" key="1">
    <citation type="submission" date="2019-08" db="EMBL/GenBank/DDBJ databases">
        <title>A chromosome-level genome assembly, high-density linkage maps, and genome scans reveal the genomic architecture of hybrid incompatibilities underlying speciation via character displacement in darters (Percidae: Etheostominae).</title>
        <authorList>
            <person name="Moran R.L."/>
            <person name="Catchen J.M."/>
            <person name="Fuller R.C."/>
        </authorList>
    </citation>
    <scope>NUCLEOTIDE SEQUENCE [LARGE SCALE GENOMIC DNA]</scope>
    <source>
        <strain evidence="21">EspeVRDwgs_2016</strain>
        <tissue evidence="21">Muscle</tissue>
    </source>
</reference>